<protein>
    <submittedName>
        <fullName evidence="3">Uncharacterized protein</fullName>
    </submittedName>
</protein>
<reference evidence="3 4" key="1">
    <citation type="submission" date="2018-01" db="EMBL/GenBank/DDBJ databases">
        <title>Arthrobacter sp. nov., from glaciers in China.</title>
        <authorList>
            <person name="Liu Q."/>
            <person name="Xin Y.-H."/>
        </authorList>
    </citation>
    <scope>NUCLEOTIDE SEQUENCE [LARGE SCALE GENOMIC DNA]</scope>
    <source>
        <strain evidence="3 4">HLT2-12-2</strain>
    </source>
</reference>
<name>A0A2S3ZYT9_ARTGL</name>
<evidence type="ECO:0000256" key="1">
    <source>
        <dbReference type="SAM" id="MobiDB-lite"/>
    </source>
</evidence>
<keyword evidence="2" id="KW-1133">Transmembrane helix</keyword>
<dbReference type="EMBL" id="PPXC01000004">
    <property type="protein sequence ID" value="POH74067.1"/>
    <property type="molecule type" value="Genomic_DNA"/>
</dbReference>
<evidence type="ECO:0000313" key="3">
    <source>
        <dbReference type="EMBL" id="POH74067.1"/>
    </source>
</evidence>
<keyword evidence="4" id="KW-1185">Reference proteome</keyword>
<sequence>MESITSDAHTHVEPGPSTVVPSPADKPLKIRWGRTLVACLGLMALLVAGISGALSMLSVTTSGLTWASLAVFGLVIAGLRTLAVRDQNIRRAARVAASDAARATSAQASTPAPELRETTLFDGAEGAPPAPVQKPLTAEELRAAALRVAAKGTADAKLAHTQTLAEGELEVETWEPVEVPVPGYVTAARAASKAEPLAIPIAPKSAGTSIKADQAGVGVAGDHEGVAAVPDVPGRGAPVVVAPAVVAPSAIAPSERGSYALNNLDDVLQRRRA</sequence>
<proteinExistence type="predicted"/>
<dbReference type="Proteomes" id="UP000237061">
    <property type="component" value="Unassembled WGS sequence"/>
</dbReference>
<feature type="region of interest" description="Disordered" evidence="1">
    <location>
        <begin position="1"/>
        <end position="24"/>
    </location>
</feature>
<evidence type="ECO:0000313" key="4">
    <source>
        <dbReference type="Proteomes" id="UP000237061"/>
    </source>
</evidence>
<comment type="caution">
    <text evidence="3">The sequence shown here is derived from an EMBL/GenBank/DDBJ whole genome shotgun (WGS) entry which is preliminary data.</text>
</comment>
<keyword evidence="2" id="KW-0812">Transmembrane</keyword>
<dbReference type="AlphaFoldDB" id="A0A2S3ZYT9"/>
<gene>
    <name evidence="3" type="ORF">CVS27_05705</name>
</gene>
<keyword evidence="2" id="KW-0472">Membrane</keyword>
<evidence type="ECO:0000256" key="2">
    <source>
        <dbReference type="SAM" id="Phobius"/>
    </source>
</evidence>
<feature type="transmembrane region" description="Helical" evidence="2">
    <location>
        <begin position="36"/>
        <end position="57"/>
    </location>
</feature>
<dbReference type="RefSeq" id="WP_103464789.1">
    <property type="nucleotide sequence ID" value="NZ_PPXC01000004.1"/>
</dbReference>
<organism evidence="3 4">
    <name type="scientific">Arthrobacter glacialis</name>
    <dbReference type="NCBI Taxonomy" id="1664"/>
    <lineage>
        <taxon>Bacteria</taxon>
        <taxon>Bacillati</taxon>
        <taxon>Actinomycetota</taxon>
        <taxon>Actinomycetes</taxon>
        <taxon>Micrococcales</taxon>
        <taxon>Micrococcaceae</taxon>
        <taxon>Arthrobacter</taxon>
    </lineage>
</organism>
<accession>A0A2S3ZYT9</accession>
<feature type="transmembrane region" description="Helical" evidence="2">
    <location>
        <begin position="63"/>
        <end position="84"/>
    </location>
</feature>